<protein>
    <recommendedName>
        <fullName evidence="4">Small ribosomal subunit protein mS38</fullName>
    </recommendedName>
</protein>
<comment type="caution">
    <text evidence="8">The sequence shown here is derived from an EMBL/GenBank/DDBJ whole genome shotgun (WGS) entry which is preliminary data.</text>
</comment>
<keyword evidence="9" id="KW-1185">Reference proteome</keyword>
<evidence type="ECO:0000259" key="7">
    <source>
        <dbReference type="SMART" id="SM01155"/>
    </source>
</evidence>
<dbReference type="EMBL" id="SKBN01000011">
    <property type="protein sequence ID" value="TGJ87617.1"/>
    <property type="molecule type" value="Genomic_DNA"/>
</dbReference>
<dbReference type="GO" id="GO:0005739">
    <property type="term" value="C:mitochondrion"/>
    <property type="evidence" value="ECO:0007669"/>
    <property type="project" value="UniProtKB-SubCell"/>
</dbReference>
<feature type="compositionally biased region" description="Polar residues" evidence="6">
    <location>
        <begin position="92"/>
        <end position="103"/>
    </location>
</feature>
<dbReference type="SMART" id="SM01155">
    <property type="entry name" value="DUF1713"/>
    <property type="match status" value="1"/>
</dbReference>
<keyword evidence="5" id="KW-0175">Coiled coil</keyword>
<feature type="compositionally biased region" description="Polar residues" evidence="6">
    <location>
        <begin position="67"/>
        <end position="77"/>
    </location>
</feature>
<reference evidence="8 9" key="1">
    <citation type="submission" date="2019-03" db="EMBL/GenBank/DDBJ databases">
        <title>Draft genome sequence of Xylaria hypoxylon DSM 108379, a ubiquitous saprotrophic-parasitic fungi on hardwood.</title>
        <authorList>
            <person name="Buettner E."/>
            <person name="Leonhardt S."/>
            <person name="Gebauer A.M."/>
            <person name="Liers C."/>
            <person name="Hofrichter M."/>
            <person name="Kellner H."/>
        </authorList>
    </citation>
    <scope>NUCLEOTIDE SEQUENCE [LARGE SCALE GENOMIC DNA]</scope>
    <source>
        <strain evidence="8 9">DSM 108379</strain>
    </source>
</reference>
<evidence type="ECO:0000256" key="6">
    <source>
        <dbReference type="SAM" id="MobiDB-lite"/>
    </source>
</evidence>
<dbReference type="Proteomes" id="UP000297716">
    <property type="component" value="Unassembled WGS sequence"/>
</dbReference>
<evidence type="ECO:0000256" key="1">
    <source>
        <dbReference type="ARBA" id="ARBA00004173"/>
    </source>
</evidence>
<dbReference type="PANTHER" id="PTHR32035">
    <property type="entry name" value="AURORA KINASE A-INTERACTING PROTEIN"/>
    <property type="match status" value="1"/>
</dbReference>
<dbReference type="InterPro" id="IPR013177">
    <property type="entry name" value="Ribosomal_mS38_C"/>
</dbReference>
<feature type="compositionally biased region" description="Low complexity" evidence="6">
    <location>
        <begin position="49"/>
        <end position="59"/>
    </location>
</feature>
<organism evidence="8 9">
    <name type="scientific">Xylaria hypoxylon</name>
    <dbReference type="NCBI Taxonomy" id="37992"/>
    <lineage>
        <taxon>Eukaryota</taxon>
        <taxon>Fungi</taxon>
        <taxon>Dikarya</taxon>
        <taxon>Ascomycota</taxon>
        <taxon>Pezizomycotina</taxon>
        <taxon>Sordariomycetes</taxon>
        <taxon>Xylariomycetidae</taxon>
        <taxon>Xylariales</taxon>
        <taxon>Xylariaceae</taxon>
        <taxon>Xylaria</taxon>
    </lineage>
</organism>
<feature type="compositionally biased region" description="Low complexity" evidence="6">
    <location>
        <begin position="229"/>
        <end position="257"/>
    </location>
</feature>
<evidence type="ECO:0000313" key="9">
    <source>
        <dbReference type="Proteomes" id="UP000297716"/>
    </source>
</evidence>
<evidence type="ECO:0000256" key="3">
    <source>
        <dbReference type="ARBA" id="ARBA00035647"/>
    </source>
</evidence>
<feature type="domain" description="Ribosomal protein mS38 C-terminal" evidence="7">
    <location>
        <begin position="329"/>
        <end position="362"/>
    </location>
</feature>
<feature type="region of interest" description="Disordered" evidence="6">
    <location>
        <begin position="229"/>
        <end position="259"/>
    </location>
</feature>
<accession>A0A4Z0YUI0</accession>
<dbReference type="AlphaFoldDB" id="A0A4Z0YUI0"/>
<feature type="coiled-coil region" evidence="5">
    <location>
        <begin position="336"/>
        <end position="363"/>
    </location>
</feature>
<gene>
    <name evidence="8" type="ORF">E0Z10_g1147</name>
</gene>
<dbReference type="Pfam" id="PF08213">
    <property type="entry name" value="COX24_C"/>
    <property type="match status" value="1"/>
</dbReference>
<dbReference type="PANTHER" id="PTHR32035:SF3">
    <property type="entry name" value="SMALL RIBOSOMAL SUBUNIT PROTEIN MS38"/>
    <property type="match status" value="1"/>
</dbReference>
<evidence type="ECO:0000256" key="4">
    <source>
        <dbReference type="ARBA" id="ARBA00035682"/>
    </source>
</evidence>
<dbReference type="STRING" id="37992.A0A4Z0YUI0"/>
<comment type="similarity">
    <text evidence="3">Belongs to the mitochondrion-specific ribosomal protein mS38 family.</text>
</comment>
<sequence length="363" mass="40142">MMLPLTVRRIATTAPQAFAPTASRATAALTINSTLNSNTRCSQRRRYSSSKPSSPNDSPKGYAAGQVTASPAQSTKQSGEKRRRKAKDSSTQRKLPSVPSTQDVPQEALALATFFSLHRPISVTHSFPKTITDDAFAQIFAQRTKPATHNKVVSTLTRAINQLEQPMQGLSIASQQVTDASASHGMNSDPMQQVSIKHADGTESSVYVQLDHMSGQFLPFNPPPIPKPLSGSEVEAAAESENAAMAQSEQEAALQQEPQTRIYKAMITLEETIDENGNSHITAHTPQLIENNAGDATFEVPNPPRSFLERMALREIKREQVRGQANGMLTISVKRQRKLKMKKKKYKKLMRRTRNERRKLDRV</sequence>
<evidence type="ECO:0000313" key="8">
    <source>
        <dbReference type="EMBL" id="TGJ87617.1"/>
    </source>
</evidence>
<comment type="subcellular location">
    <subcellularLocation>
        <location evidence="1">Mitochondrion</location>
    </subcellularLocation>
</comment>
<evidence type="ECO:0000256" key="5">
    <source>
        <dbReference type="SAM" id="Coils"/>
    </source>
</evidence>
<name>A0A4Z0YUI0_9PEZI</name>
<feature type="region of interest" description="Disordered" evidence="6">
    <location>
        <begin position="36"/>
        <end position="103"/>
    </location>
</feature>
<evidence type="ECO:0000256" key="2">
    <source>
        <dbReference type="ARBA" id="ARBA00023128"/>
    </source>
</evidence>
<proteinExistence type="inferred from homology"/>
<dbReference type="OrthoDB" id="5364404at2759"/>
<keyword evidence="2" id="KW-0496">Mitochondrion</keyword>